<keyword evidence="3" id="KW-1185">Reference proteome</keyword>
<dbReference type="EMBL" id="JAGKQM010000019">
    <property type="protein sequence ID" value="KAH0860573.1"/>
    <property type="molecule type" value="Genomic_DNA"/>
</dbReference>
<protein>
    <submittedName>
        <fullName evidence="2">Uncharacterized protein</fullName>
    </submittedName>
</protein>
<proteinExistence type="predicted"/>
<dbReference type="SUPFAM" id="SSF55418">
    <property type="entry name" value="eIF4e-like"/>
    <property type="match status" value="1"/>
</dbReference>
<organism evidence="2 3">
    <name type="scientific">Brassica napus</name>
    <name type="common">Rape</name>
    <dbReference type="NCBI Taxonomy" id="3708"/>
    <lineage>
        <taxon>Eukaryota</taxon>
        <taxon>Viridiplantae</taxon>
        <taxon>Streptophyta</taxon>
        <taxon>Embryophyta</taxon>
        <taxon>Tracheophyta</taxon>
        <taxon>Spermatophyta</taxon>
        <taxon>Magnoliopsida</taxon>
        <taxon>eudicotyledons</taxon>
        <taxon>Gunneridae</taxon>
        <taxon>Pentapetalae</taxon>
        <taxon>rosids</taxon>
        <taxon>malvids</taxon>
        <taxon>Brassicales</taxon>
        <taxon>Brassicaceae</taxon>
        <taxon>Brassiceae</taxon>
        <taxon>Brassica</taxon>
    </lineage>
</organism>
<gene>
    <name evidence="2" type="ORF">HID58_088834</name>
</gene>
<comment type="caution">
    <text evidence="2">The sequence shown here is derived from an EMBL/GenBank/DDBJ whole genome shotgun (WGS) entry which is preliminary data.</text>
</comment>
<name>A0ABQ7XXB4_BRANA</name>
<keyword evidence="1" id="KW-0812">Transmembrane</keyword>
<keyword evidence="1" id="KW-0472">Membrane</keyword>
<evidence type="ECO:0000313" key="2">
    <source>
        <dbReference type="EMBL" id="KAH0860573.1"/>
    </source>
</evidence>
<evidence type="ECO:0000313" key="3">
    <source>
        <dbReference type="Proteomes" id="UP000824890"/>
    </source>
</evidence>
<sequence>MEITERRHDEIMDNVKSQYVSDERHSRARAQSCTGLRFGKGSGTRHLTKISLRRLLNSARLKGFGPATVTLLVLLYCLVQVISISSRMAFAPCGRMVPTANGGKWIIRFSKGVSSRFWEDLVSLFLFFAEDIISVWNRNAFHHQVRLLFTRSFAIKRHLKLPHAYVMEYKPHDASLRDSSSYRNTWLRG</sequence>
<dbReference type="Proteomes" id="UP000824890">
    <property type="component" value="Unassembled WGS sequence"/>
</dbReference>
<keyword evidence="1" id="KW-1133">Transmembrane helix</keyword>
<feature type="transmembrane region" description="Helical" evidence="1">
    <location>
        <begin position="63"/>
        <end position="83"/>
    </location>
</feature>
<reference evidence="2 3" key="1">
    <citation type="submission" date="2021-05" db="EMBL/GenBank/DDBJ databases">
        <title>Genome Assembly of Synthetic Allotetraploid Brassica napus Reveals Homoeologous Exchanges between Subgenomes.</title>
        <authorList>
            <person name="Davis J.T."/>
        </authorList>
    </citation>
    <scope>NUCLEOTIDE SEQUENCE [LARGE SCALE GENOMIC DNA]</scope>
    <source>
        <strain evidence="3">cv. Da-Ae</strain>
        <tissue evidence="2">Seedling</tissue>
    </source>
</reference>
<accession>A0ABQ7XXB4</accession>
<evidence type="ECO:0000256" key="1">
    <source>
        <dbReference type="SAM" id="Phobius"/>
    </source>
</evidence>
<dbReference type="InterPro" id="IPR023398">
    <property type="entry name" value="TIF_eIF4e-like"/>
</dbReference>
<dbReference type="Gene3D" id="3.30.760.10">
    <property type="entry name" value="RNA Cap, Translation Initiation Factor Eif4e"/>
    <property type="match status" value="1"/>
</dbReference>